<organism evidence="2 3">
    <name type="scientific">Artemisia annua</name>
    <name type="common">Sweet wormwood</name>
    <dbReference type="NCBI Taxonomy" id="35608"/>
    <lineage>
        <taxon>Eukaryota</taxon>
        <taxon>Viridiplantae</taxon>
        <taxon>Streptophyta</taxon>
        <taxon>Embryophyta</taxon>
        <taxon>Tracheophyta</taxon>
        <taxon>Spermatophyta</taxon>
        <taxon>Magnoliopsida</taxon>
        <taxon>eudicotyledons</taxon>
        <taxon>Gunneridae</taxon>
        <taxon>Pentapetalae</taxon>
        <taxon>asterids</taxon>
        <taxon>campanulids</taxon>
        <taxon>Asterales</taxon>
        <taxon>Asteraceae</taxon>
        <taxon>Asteroideae</taxon>
        <taxon>Anthemideae</taxon>
        <taxon>Artemisiinae</taxon>
        <taxon>Artemisia</taxon>
    </lineage>
</organism>
<dbReference type="GO" id="GO:0009507">
    <property type="term" value="C:chloroplast"/>
    <property type="evidence" value="ECO:0007669"/>
    <property type="project" value="TreeGrafter"/>
</dbReference>
<accession>A0A2U1QNE7</accession>
<evidence type="ECO:0000259" key="1">
    <source>
        <dbReference type="Pfam" id="PF24869"/>
    </source>
</evidence>
<reference evidence="2 3" key="1">
    <citation type="journal article" date="2018" name="Mol. Plant">
        <title>The genome of Artemisia annua provides insight into the evolution of Asteraceae family and artemisinin biosynthesis.</title>
        <authorList>
            <person name="Shen Q."/>
            <person name="Zhang L."/>
            <person name="Liao Z."/>
            <person name="Wang S."/>
            <person name="Yan T."/>
            <person name="Shi P."/>
            <person name="Liu M."/>
            <person name="Fu X."/>
            <person name="Pan Q."/>
            <person name="Wang Y."/>
            <person name="Lv Z."/>
            <person name="Lu X."/>
            <person name="Zhang F."/>
            <person name="Jiang W."/>
            <person name="Ma Y."/>
            <person name="Chen M."/>
            <person name="Hao X."/>
            <person name="Li L."/>
            <person name="Tang Y."/>
            <person name="Lv G."/>
            <person name="Zhou Y."/>
            <person name="Sun X."/>
            <person name="Brodelius P.E."/>
            <person name="Rose J.K.C."/>
            <person name="Tang K."/>
        </authorList>
    </citation>
    <scope>NUCLEOTIDE SEQUENCE [LARGE SCALE GENOMIC DNA]</scope>
    <source>
        <strain evidence="3">cv. Huhao1</strain>
        <tissue evidence="2">Leaf</tissue>
    </source>
</reference>
<dbReference type="PANTHER" id="PTHR36729">
    <property type="entry name" value="EXPRESSED PROTEIN"/>
    <property type="match status" value="1"/>
</dbReference>
<protein>
    <recommendedName>
        <fullName evidence="1">DUF7734 domain-containing protein</fullName>
    </recommendedName>
</protein>
<gene>
    <name evidence="2" type="ORF">CTI12_AA006050</name>
</gene>
<dbReference type="Pfam" id="PF24869">
    <property type="entry name" value="DUF7734"/>
    <property type="match status" value="1"/>
</dbReference>
<keyword evidence="3" id="KW-1185">Reference proteome</keyword>
<dbReference type="STRING" id="35608.A0A2U1QNE7"/>
<evidence type="ECO:0000313" key="2">
    <source>
        <dbReference type="EMBL" id="PWA99529.1"/>
    </source>
</evidence>
<dbReference type="Proteomes" id="UP000245207">
    <property type="component" value="Unassembled WGS sequence"/>
</dbReference>
<comment type="caution">
    <text evidence="2">The sequence shown here is derived from an EMBL/GenBank/DDBJ whole genome shotgun (WGS) entry which is preliminary data.</text>
</comment>
<evidence type="ECO:0000313" key="3">
    <source>
        <dbReference type="Proteomes" id="UP000245207"/>
    </source>
</evidence>
<sequence>MYATLSFPSFFPILSQNVTAASSFTIGHTNFYSSKIPKIANQCARVSSTRLWARRQIRYDEDDDENDQEYGHNEEIAMLEFYSQIAQEALLVKALVDDQEVEVLIFKGFSSSLSSGTPPDPTRSILPARAVIKCIDRVKGPFDPSNIEYIEKDLTVDAFKEVVEKIKAIQSHST</sequence>
<feature type="domain" description="DUF7734" evidence="1">
    <location>
        <begin position="77"/>
        <end position="162"/>
    </location>
</feature>
<dbReference type="PANTHER" id="PTHR36729:SF2">
    <property type="entry name" value="EXPRESSED PROTEIN"/>
    <property type="match status" value="1"/>
</dbReference>
<dbReference type="AlphaFoldDB" id="A0A2U1QNE7"/>
<dbReference type="EMBL" id="PKPP01000016">
    <property type="protein sequence ID" value="PWA99529.1"/>
    <property type="molecule type" value="Genomic_DNA"/>
</dbReference>
<name>A0A2U1QNE7_ARTAN</name>
<dbReference type="InterPro" id="IPR056636">
    <property type="entry name" value="DUF7734"/>
</dbReference>
<dbReference type="OrthoDB" id="2018366at2759"/>
<proteinExistence type="predicted"/>